<dbReference type="PANTHER" id="PTHR47967:SF129">
    <property type="entry name" value="OS08G0469000 PROTEIN"/>
    <property type="match status" value="1"/>
</dbReference>
<feature type="signal peptide" evidence="6">
    <location>
        <begin position="1"/>
        <end position="25"/>
    </location>
</feature>
<keyword evidence="9" id="KW-1185">Reference proteome</keyword>
<reference evidence="8 9" key="1">
    <citation type="submission" date="2023-10" db="EMBL/GenBank/DDBJ databases">
        <title>Chromosome-scale genome assembly provides insights into flower coloration mechanisms of Canna indica.</title>
        <authorList>
            <person name="Li C."/>
        </authorList>
    </citation>
    <scope>NUCLEOTIDE SEQUENCE [LARGE SCALE GENOMIC DNA]</scope>
    <source>
        <tissue evidence="8">Flower</tissue>
    </source>
</reference>
<dbReference type="Proteomes" id="UP001327560">
    <property type="component" value="Chromosome 4"/>
</dbReference>
<keyword evidence="3" id="KW-0064">Aspartyl protease</keyword>
<evidence type="ECO:0000259" key="7">
    <source>
        <dbReference type="PROSITE" id="PS51767"/>
    </source>
</evidence>
<keyword evidence="2" id="KW-0645">Protease</keyword>
<proteinExistence type="inferred from homology"/>
<keyword evidence="5" id="KW-0325">Glycoprotein</keyword>
<evidence type="ECO:0000313" key="9">
    <source>
        <dbReference type="Proteomes" id="UP001327560"/>
    </source>
</evidence>
<dbReference type="GO" id="GO:0005576">
    <property type="term" value="C:extracellular region"/>
    <property type="evidence" value="ECO:0007669"/>
    <property type="project" value="TreeGrafter"/>
</dbReference>
<dbReference type="PANTHER" id="PTHR47967">
    <property type="entry name" value="OS07G0603500 PROTEIN-RELATED"/>
    <property type="match status" value="1"/>
</dbReference>
<dbReference type="GO" id="GO:0006508">
    <property type="term" value="P:proteolysis"/>
    <property type="evidence" value="ECO:0007669"/>
    <property type="project" value="UniProtKB-KW"/>
</dbReference>
<evidence type="ECO:0000256" key="6">
    <source>
        <dbReference type="SAM" id="SignalP"/>
    </source>
</evidence>
<evidence type="ECO:0000256" key="2">
    <source>
        <dbReference type="ARBA" id="ARBA00022670"/>
    </source>
</evidence>
<dbReference type="EMBL" id="CP136893">
    <property type="protein sequence ID" value="WOL05648.1"/>
    <property type="molecule type" value="Genomic_DNA"/>
</dbReference>
<dbReference type="Pfam" id="PF14543">
    <property type="entry name" value="TAXi_N"/>
    <property type="match status" value="1"/>
</dbReference>
<dbReference type="GO" id="GO:0004190">
    <property type="term" value="F:aspartic-type endopeptidase activity"/>
    <property type="evidence" value="ECO:0007669"/>
    <property type="project" value="UniProtKB-KW"/>
</dbReference>
<evidence type="ECO:0000256" key="3">
    <source>
        <dbReference type="ARBA" id="ARBA00022750"/>
    </source>
</evidence>
<sequence length="427" mass="47207">MAKLLLLLTALLLGLTCSLPALTFAAPSGLQLRLTHVDDGSPFNFTERIRRAALRSQHRRQLLKARITNTSPANLNIPVTPVKFEYKIDFAIGTPRLPISAVLDTGSELVWTQCRPCEQCVEQVTPIYDPSKSSSFSKIPCTSPMYAYELFKQFNPPKCQYACAYGSASTRGVLATETFSFGRKHSAKLTFGCSRESRGNFAGTSGIVGLGQGKLSLISQLKFNKFSYCFTPFNSSRSSHLLLGSRANLERSASGEAPQSTPFLNDTNFYYVALRGISLGKTFLPIPSSIFQYKASEGRGTVVDSGTGQSQLPQPAYDVIKKKITSFIRLPVRNMSSTVGLDHCFAVSSWPPPQLPEMTFHFDKADMRIPSTNYMYADRRIGALCLVMHPVDHNLTIIGNYQQQNMHVVYDLTARKLSFAPAQCSNF</sequence>
<comment type="similarity">
    <text evidence="1">Belongs to the peptidase A1 family.</text>
</comment>
<feature type="chain" id="PRO_5042946468" description="Peptidase A1 domain-containing protein" evidence="6">
    <location>
        <begin position="26"/>
        <end position="427"/>
    </location>
</feature>
<keyword evidence="4" id="KW-0378">Hydrolase</keyword>
<feature type="domain" description="Peptidase A1" evidence="7">
    <location>
        <begin position="86"/>
        <end position="420"/>
    </location>
</feature>
<dbReference type="SUPFAM" id="SSF50630">
    <property type="entry name" value="Acid proteases"/>
    <property type="match status" value="1"/>
</dbReference>
<evidence type="ECO:0000256" key="4">
    <source>
        <dbReference type="ARBA" id="ARBA00022801"/>
    </source>
</evidence>
<dbReference type="InterPro" id="IPR032799">
    <property type="entry name" value="TAXi_C"/>
</dbReference>
<dbReference type="Gene3D" id="2.40.70.10">
    <property type="entry name" value="Acid Proteases"/>
    <property type="match status" value="2"/>
</dbReference>
<evidence type="ECO:0000313" key="8">
    <source>
        <dbReference type="EMBL" id="WOL05648.1"/>
    </source>
</evidence>
<dbReference type="InterPro" id="IPR051708">
    <property type="entry name" value="Plant_Aspart_Prot_A1"/>
</dbReference>
<evidence type="ECO:0000256" key="1">
    <source>
        <dbReference type="ARBA" id="ARBA00007447"/>
    </source>
</evidence>
<dbReference type="Pfam" id="PF14541">
    <property type="entry name" value="TAXi_C"/>
    <property type="match status" value="1"/>
</dbReference>
<protein>
    <recommendedName>
        <fullName evidence="7">Peptidase A1 domain-containing protein</fullName>
    </recommendedName>
</protein>
<dbReference type="AlphaFoldDB" id="A0AAQ3KET2"/>
<organism evidence="8 9">
    <name type="scientific">Canna indica</name>
    <name type="common">Indian-shot</name>
    <dbReference type="NCBI Taxonomy" id="4628"/>
    <lineage>
        <taxon>Eukaryota</taxon>
        <taxon>Viridiplantae</taxon>
        <taxon>Streptophyta</taxon>
        <taxon>Embryophyta</taxon>
        <taxon>Tracheophyta</taxon>
        <taxon>Spermatophyta</taxon>
        <taxon>Magnoliopsida</taxon>
        <taxon>Liliopsida</taxon>
        <taxon>Zingiberales</taxon>
        <taxon>Cannaceae</taxon>
        <taxon>Canna</taxon>
    </lineage>
</organism>
<dbReference type="InterPro" id="IPR021109">
    <property type="entry name" value="Peptidase_aspartic_dom_sf"/>
</dbReference>
<dbReference type="FunFam" id="2.40.70.10:FF:000033">
    <property type="entry name" value="Aspartyl protease family protein"/>
    <property type="match status" value="1"/>
</dbReference>
<keyword evidence="6" id="KW-0732">Signal</keyword>
<dbReference type="CDD" id="cd05476">
    <property type="entry name" value="pepsin_A_like_plant"/>
    <property type="match status" value="1"/>
</dbReference>
<dbReference type="PROSITE" id="PS51767">
    <property type="entry name" value="PEPTIDASE_A1"/>
    <property type="match status" value="1"/>
</dbReference>
<dbReference type="InterPro" id="IPR033121">
    <property type="entry name" value="PEPTIDASE_A1"/>
</dbReference>
<accession>A0AAQ3KET2</accession>
<gene>
    <name evidence="8" type="ORF">Cni_G14377</name>
</gene>
<evidence type="ECO:0000256" key="5">
    <source>
        <dbReference type="ARBA" id="ARBA00023180"/>
    </source>
</evidence>
<dbReference type="InterPro" id="IPR034161">
    <property type="entry name" value="Pepsin-like_plant"/>
</dbReference>
<name>A0AAQ3KET2_9LILI</name>
<dbReference type="InterPro" id="IPR032861">
    <property type="entry name" value="TAXi_N"/>
</dbReference>